<comment type="caution">
    <text evidence="2">The sequence shown here is derived from an EMBL/GenBank/DDBJ whole genome shotgun (WGS) entry which is preliminary data.</text>
</comment>
<accession>A0ABS4ZJZ0</accession>
<proteinExistence type="predicted"/>
<dbReference type="NCBIfam" id="TIGR01764">
    <property type="entry name" value="excise"/>
    <property type="match status" value="1"/>
</dbReference>
<dbReference type="Proteomes" id="UP001519362">
    <property type="component" value="Unassembled WGS sequence"/>
</dbReference>
<protein>
    <submittedName>
        <fullName evidence="2">Excisionase family DNA binding protein</fullName>
    </submittedName>
</protein>
<dbReference type="InterPro" id="IPR010093">
    <property type="entry name" value="SinI_DNA-bd"/>
</dbReference>
<evidence type="ECO:0000313" key="2">
    <source>
        <dbReference type="EMBL" id="MBP2437606.1"/>
    </source>
</evidence>
<gene>
    <name evidence="2" type="ORF">JOF34_002192</name>
</gene>
<dbReference type="InterPro" id="IPR041657">
    <property type="entry name" value="HTH_17"/>
</dbReference>
<sequence length="93" mass="10305">MSTDQGALFFTPAEVAELLALSPEEVVTLVLDGELRGVRLGAPAAWRIERGSVRDYLEAQNENSRRHALWHESNVASLPELWGSRVTLPHDTP</sequence>
<dbReference type="RefSeq" id="WP_165133547.1">
    <property type="nucleotide sequence ID" value="NZ_CP049253.1"/>
</dbReference>
<organism evidence="2 3">
    <name type="scientific">Microbacterium amylolyticum</name>
    <dbReference type="NCBI Taxonomy" id="936337"/>
    <lineage>
        <taxon>Bacteria</taxon>
        <taxon>Bacillati</taxon>
        <taxon>Actinomycetota</taxon>
        <taxon>Actinomycetes</taxon>
        <taxon>Micrococcales</taxon>
        <taxon>Microbacteriaceae</taxon>
        <taxon>Microbacterium</taxon>
    </lineage>
</organism>
<dbReference type="Pfam" id="PF12728">
    <property type="entry name" value="HTH_17"/>
    <property type="match status" value="1"/>
</dbReference>
<keyword evidence="3" id="KW-1185">Reference proteome</keyword>
<evidence type="ECO:0000313" key="3">
    <source>
        <dbReference type="Proteomes" id="UP001519362"/>
    </source>
</evidence>
<name>A0ABS4ZJZ0_9MICO</name>
<dbReference type="EMBL" id="JAGIOL010000001">
    <property type="protein sequence ID" value="MBP2437606.1"/>
    <property type="molecule type" value="Genomic_DNA"/>
</dbReference>
<feature type="domain" description="Helix-turn-helix" evidence="1">
    <location>
        <begin position="9"/>
        <end position="60"/>
    </location>
</feature>
<reference evidence="2 3" key="1">
    <citation type="submission" date="2021-03" db="EMBL/GenBank/DDBJ databases">
        <title>Sequencing the genomes of 1000 actinobacteria strains.</title>
        <authorList>
            <person name="Klenk H.-P."/>
        </authorList>
    </citation>
    <scope>NUCLEOTIDE SEQUENCE [LARGE SCALE GENOMIC DNA]</scope>
    <source>
        <strain evidence="2 3">DSM 24221</strain>
    </source>
</reference>
<evidence type="ECO:0000259" key="1">
    <source>
        <dbReference type="Pfam" id="PF12728"/>
    </source>
</evidence>